<evidence type="ECO:0000256" key="1">
    <source>
        <dbReference type="SAM" id="MobiDB-lite"/>
    </source>
</evidence>
<evidence type="ECO:0000259" key="2">
    <source>
        <dbReference type="Pfam" id="PF15657"/>
    </source>
</evidence>
<dbReference type="EMBL" id="CP038026">
    <property type="protein sequence ID" value="QBQ39395.1"/>
    <property type="molecule type" value="Genomic_DNA"/>
</dbReference>
<organism evidence="3 4">
    <name type="scientific">Pseudoduganella plicata</name>
    <dbReference type="NCBI Taxonomy" id="321984"/>
    <lineage>
        <taxon>Bacteria</taxon>
        <taxon>Pseudomonadati</taxon>
        <taxon>Pseudomonadota</taxon>
        <taxon>Betaproteobacteria</taxon>
        <taxon>Burkholderiales</taxon>
        <taxon>Oxalobacteraceae</taxon>
        <taxon>Telluria group</taxon>
        <taxon>Pseudoduganella</taxon>
    </lineage>
</organism>
<gene>
    <name evidence="3" type="ORF">E1742_12350</name>
</gene>
<feature type="compositionally biased region" description="Low complexity" evidence="1">
    <location>
        <begin position="26"/>
        <end position="36"/>
    </location>
</feature>
<proteinExistence type="predicted"/>
<feature type="compositionally biased region" description="Polar residues" evidence="1">
    <location>
        <begin position="44"/>
        <end position="53"/>
    </location>
</feature>
<feature type="compositionally biased region" description="Basic and acidic residues" evidence="1">
    <location>
        <begin position="107"/>
        <end position="117"/>
    </location>
</feature>
<reference evidence="3 4" key="1">
    <citation type="submission" date="2019-03" db="EMBL/GenBank/DDBJ databases">
        <title>Draft Genome Sequences of Six Type Strains of the Genus Massilia.</title>
        <authorList>
            <person name="Miess H."/>
            <person name="Frediansyhah A."/>
            <person name="Gross H."/>
        </authorList>
    </citation>
    <scope>NUCLEOTIDE SEQUENCE [LARGE SCALE GENOMIC DNA]</scope>
    <source>
        <strain evidence="3 4">DSM 17505</strain>
    </source>
</reference>
<dbReference type="Pfam" id="PF15657">
    <property type="entry name" value="Tox-HNH-EHHH"/>
    <property type="match status" value="1"/>
</dbReference>
<keyword evidence="4" id="KW-1185">Reference proteome</keyword>
<sequence length="117" mass="12436">MMLVTRGRASEGALAKGARAPNMTPAGAGRAGAFNAAKREAGIPTSQQPSRTLPNEDLRGNPQPGRIYEFEVPAPGGGTRTVRIRDDAGGHNYGPGDPQNRGSHFNDPAKNHYDYDH</sequence>
<accession>A0ABX5SJJ2</accession>
<dbReference type="InterPro" id="IPR028048">
    <property type="entry name" value="Tox-HNH-EHHH"/>
</dbReference>
<protein>
    <recommendedName>
        <fullName evidence="2">HNH/Endo VII superfamily nuclease toxins domain-containing protein</fullName>
    </recommendedName>
</protein>
<feature type="domain" description="HNH/Endo VII superfamily nuclease toxins" evidence="2">
    <location>
        <begin position="55"/>
        <end position="115"/>
    </location>
</feature>
<dbReference type="Proteomes" id="UP000294359">
    <property type="component" value="Chromosome"/>
</dbReference>
<evidence type="ECO:0000313" key="4">
    <source>
        <dbReference type="Proteomes" id="UP000294359"/>
    </source>
</evidence>
<evidence type="ECO:0000313" key="3">
    <source>
        <dbReference type="EMBL" id="QBQ39395.1"/>
    </source>
</evidence>
<feature type="region of interest" description="Disordered" evidence="1">
    <location>
        <begin position="1"/>
        <end position="117"/>
    </location>
</feature>
<name>A0ABX5SJJ2_9BURK</name>